<reference evidence="2" key="1">
    <citation type="submission" date="2022-10" db="EMBL/GenBank/DDBJ databases">
        <title>YIM 151497 complete genome.</title>
        <authorList>
            <person name="Chen X."/>
        </authorList>
    </citation>
    <scope>NUCLEOTIDE SEQUENCE</scope>
    <source>
        <strain evidence="2">YIM 151497</strain>
    </source>
</reference>
<feature type="domain" description="Flavodoxin-like fold" evidence="1">
    <location>
        <begin position="3"/>
        <end position="165"/>
    </location>
</feature>
<evidence type="ECO:0000313" key="2">
    <source>
        <dbReference type="EMBL" id="UYQ70760.1"/>
    </source>
</evidence>
<dbReference type="Gene3D" id="3.40.50.360">
    <property type="match status" value="1"/>
</dbReference>
<dbReference type="Pfam" id="PF02525">
    <property type="entry name" value="Flavodoxin_2"/>
    <property type="match status" value="1"/>
</dbReference>
<dbReference type="InterPro" id="IPR029039">
    <property type="entry name" value="Flavoprotein-like_sf"/>
</dbReference>
<evidence type="ECO:0000259" key="1">
    <source>
        <dbReference type="Pfam" id="PF02525"/>
    </source>
</evidence>
<dbReference type="PANTHER" id="PTHR43741">
    <property type="entry name" value="FMN-DEPENDENT NADH-AZOREDUCTASE 1"/>
    <property type="match status" value="1"/>
</dbReference>
<proteinExistence type="predicted"/>
<dbReference type="Proteomes" id="UP001163882">
    <property type="component" value="Chromosome"/>
</dbReference>
<gene>
    <name evidence="2" type="ORF">OF122_11850</name>
</gene>
<dbReference type="EMBL" id="CP107716">
    <property type="protein sequence ID" value="UYQ70760.1"/>
    <property type="molecule type" value="Genomic_DNA"/>
</dbReference>
<sequence>MPKLYRLDASIRADQSVTRSLADAFAAGADDAFSDVIHREVGTTPLPAPAWRDAVTSMWTPPEQLTTGQENARALAAELADELISADVFLFAIPLYNFGVAHHAKAWIDLVLSEPRFVPGPKRPLEGRPGYLMTARGGGYGPGTPRHGWDHSTPYLQRILKDQWGLDLTSVEVELTLADVTPAMEALRPLAAENLREGLAQAKRLGATAAQQSPSNAA</sequence>
<dbReference type="InterPro" id="IPR003680">
    <property type="entry name" value="Flavodoxin_fold"/>
</dbReference>
<dbReference type="SUPFAM" id="SSF52218">
    <property type="entry name" value="Flavoproteins"/>
    <property type="match status" value="1"/>
</dbReference>
<keyword evidence="3" id="KW-1185">Reference proteome</keyword>
<evidence type="ECO:0000313" key="3">
    <source>
        <dbReference type="Proteomes" id="UP001163882"/>
    </source>
</evidence>
<dbReference type="RefSeq" id="WP_264224447.1">
    <property type="nucleotide sequence ID" value="NZ_CP107716.1"/>
</dbReference>
<dbReference type="InterPro" id="IPR050104">
    <property type="entry name" value="FMN-dep_NADH:Q_OxRdtase_AzoR1"/>
</dbReference>
<protein>
    <submittedName>
        <fullName evidence="2">NAD(P)H-dependent oxidoreductase</fullName>
    </submittedName>
</protein>
<accession>A0ABY6ILZ3</accession>
<organism evidence="2 3">
    <name type="scientific">Pelagibacterium flavum</name>
    <dbReference type="NCBI Taxonomy" id="2984530"/>
    <lineage>
        <taxon>Bacteria</taxon>
        <taxon>Pseudomonadati</taxon>
        <taxon>Pseudomonadota</taxon>
        <taxon>Alphaproteobacteria</taxon>
        <taxon>Hyphomicrobiales</taxon>
        <taxon>Devosiaceae</taxon>
        <taxon>Pelagibacterium</taxon>
    </lineage>
</organism>
<name>A0ABY6ILZ3_9HYPH</name>
<dbReference type="PANTHER" id="PTHR43741:SF4">
    <property type="entry name" value="FMN-DEPENDENT NADH:QUINONE OXIDOREDUCTASE"/>
    <property type="match status" value="1"/>
</dbReference>